<feature type="transmembrane region" description="Helical" evidence="1">
    <location>
        <begin position="264"/>
        <end position="284"/>
    </location>
</feature>
<feature type="transmembrane region" description="Helical" evidence="1">
    <location>
        <begin position="350"/>
        <end position="380"/>
    </location>
</feature>
<name>A0A841HQ47_9GAMM</name>
<feature type="transmembrane region" description="Helical" evidence="1">
    <location>
        <begin position="202"/>
        <end position="226"/>
    </location>
</feature>
<feature type="transmembrane region" description="Helical" evidence="1">
    <location>
        <begin position="66"/>
        <end position="88"/>
    </location>
</feature>
<feature type="transmembrane region" description="Helical" evidence="1">
    <location>
        <begin position="128"/>
        <end position="149"/>
    </location>
</feature>
<feature type="transmembrane region" description="Helical" evidence="1">
    <location>
        <begin position="94"/>
        <end position="116"/>
    </location>
</feature>
<evidence type="ECO:0000256" key="1">
    <source>
        <dbReference type="SAM" id="Phobius"/>
    </source>
</evidence>
<sequence length="383" mass="40306">MIESVWPYLALMPLAAGLFPSLEKRYGWRVFEVLPPIVWTYLFVTALAVAGLWTATPEIQAAQRTLTGQLLPALLFLLMITCDLRAILAVGPRVLAVFLSAMATILVAIVLVYLLFRNWLPAEGWKMLAALSATWTGGSANLVAVKQVVGLSDSALPSVLLADALCYSVWVLVLFSTGAFASKFNRWSRASDKPYPQLAAPANIGPAHAGSILLWLGLAMLVGLGARELASRMPVSTMLTPTSWTVLIATVAGLVLARTPFARVPGSATLGGALLALLVAVLASQSNFHGLATAPLFILCALCVMVLHIALLSLLARLFRFDMYLCGISSLAQIGGVASAPVLAATYSPVLVPIAVLLAMLGLVLGTGIGLFMASVLSALAPT</sequence>
<evidence type="ECO:0000313" key="3">
    <source>
        <dbReference type="Proteomes" id="UP000588068"/>
    </source>
</evidence>
<feature type="transmembrane region" description="Helical" evidence="1">
    <location>
        <begin position="5"/>
        <end position="22"/>
    </location>
</feature>
<comment type="caution">
    <text evidence="2">The sequence shown here is derived from an EMBL/GenBank/DDBJ whole genome shotgun (WGS) entry which is preliminary data.</text>
</comment>
<dbReference type="InterPro" id="IPR008537">
    <property type="entry name" value="DUF819"/>
</dbReference>
<feature type="transmembrane region" description="Helical" evidence="1">
    <location>
        <begin position="323"/>
        <end position="344"/>
    </location>
</feature>
<evidence type="ECO:0000313" key="2">
    <source>
        <dbReference type="EMBL" id="MBB6094764.1"/>
    </source>
</evidence>
<dbReference type="AlphaFoldDB" id="A0A841HQ47"/>
<accession>A0A841HQ47</accession>
<proteinExistence type="predicted"/>
<feature type="transmembrane region" description="Helical" evidence="1">
    <location>
        <begin position="238"/>
        <end position="257"/>
    </location>
</feature>
<dbReference type="PANTHER" id="PTHR34289">
    <property type="entry name" value="PROTEIN, PUTATIVE (DUF819)-RELATED"/>
    <property type="match status" value="1"/>
</dbReference>
<dbReference type="Proteomes" id="UP000588068">
    <property type="component" value="Unassembled WGS sequence"/>
</dbReference>
<feature type="transmembrane region" description="Helical" evidence="1">
    <location>
        <begin position="34"/>
        <end position="54"/>
    </location>
</feature>
<feature type="transmembrane region" description="Helical" evidence="1">
    <location>
        <begin position="296"/>
        <end position="316"/>
    </location>
</feature>
<dbReference type="EMBL" id="JACHHZ010000004">
    <property type="protein sequence ID" value="MBB6094764.1"/>
    <property type="molecule type" value="Genomic_DNA"/>
</dbReference>
<dbReference type="RefSeq" id="WP_184334166.1">
    <property type="nucleotide sequence ID" value="NZ_JACHHZ010000004.1"/>
</dbReference>
<keyword evidence="1" id="KW-1133">Transmembrane helix</keyword>
<organism evidence="2 3">
    <name type="scientific">Povalibacter uvarum</name>
    <dbReference type="NCBI Taxonomy" id="732238"/>
    <lineage>
        <taxon>Bacteria</taxon>
        <taxon>Pseudomonadati</taxon>
        <taxon>Pseudomonadota</taxon>
        <taxon>Gammaproteobacteria</taxon>
        <taxon>Steroidobacterales</taxon>
        <taxon>Steroidobacteraceae</taxon>
        <taxon>Povalibacter</taxon>
    </lineage>
</organism>
<keyword evidence="1" id="KW-0812">Transmembrane</keyword>
<dbReference type="PANTHER" id="PTHR34289:SF8">
    <property type="entry name" value="DUF819 DOMAIN-CONTAINING PROTEIN"/>
    <property type="match status" value="1"/>
</dbReference>
<protein>
    <submittedName>
        <fullName evidence="2">Putative membrane protein</fullName>
    </submittedName>
</protein>
<dbReference type="Pfam" id="PF05684">
    <property type="entry name" value="DUF819"/>
    <property type="match status" value="1"/>
</dbReference>
<reference evidence="2 3" key="1">
    <citation type="submission" date="2020-08" db="EMBL/GenBank/DDBJ databases">
        <title>Genomic Encyclopedia of Type Strains, Phase IV (KMG-IV): sequencing the most valuable type-strain genomes for metagenomic binning, comparative biology and taxonomic classification.</title>
        <authorList>
            <person name="Goeker M."/>
        </authorList>
    </citation>
    <scope>NUCLEOTIDE SEQUENCE [LARGE SCALE GENOMIC DNA]</scope>
    <source>
        <strain evidence="2 3">DSM 26723</strain>
    </source>
</reference>
<feature type="transmembrane region" description="Helical" evidence="1">
    <location>
        <begin position="155"/>
        <end position="181"/>
    </location>
</feature>
<keyword evidence="1" id="KW-0472">Membrane</keyword>
<gene>
    <name evidence="2" type="ORF">HNQ60_003651</name>
</gene>
<keyword evidence="3" id="KW-1185">Reference proteome</keyword>